<keyword evidence="12" id="KW-0539">Nucleus</keyword>
<keyword evidence="7" id="KW-0547">Nucleotide-binding</keyword>
<comment type="similarity">
    <text evidence="3">Belongs to the DEAD box helicase family. DDX54/DBP10 subfamily.</text>
</comment>
<dbReference type="InterPro" id="IPR012541">
    <property type="entry name" value="DBP10_C"/>
</dbReference>
<evidence type="ECO:0000256" key="13">
    <source>
        <dbReference type="ARBA" id="ARBA00047984"/>
    </source>
</evidence>
<reference evidence="19 20" key="1">
    <citation type="journal article" date="2017" name="Genome Announc.">
        <title>Genome sequence of the saprophytic ascomycete Epicoccum nigrum ICMP 19927 strain isolated from New Zealand.</title>
        <authorList>
            <person name="Fokin M."/>
            <person name="Fleetwood D."/>
            <person name="Weir B.S."/>
            <person name="Villas-Boas S.G."/>
        </authorList>
    </citation>
    <scope>NUCLEOTIDE SEQUENCE [LARGE SCALE GENOMIC DNA]</scope>
    <source>
        <strain evidence="19 20">ICMP 19927</strain>
    </source>
</reference>
<keyword evidence="20" id="KW-1185">Reference proteome</keyword>
<dbReference type="EMBL" id="KZ107843">
    <property type="protein sequence ID" value="OSS49725.1"/>
    <property type="molecule type" value="Genomic_DNA"/>
</dbReference>
<evidence type="ECO:0000256" key="6">
    <source>
        <dbReference type="ARBA" id="ARBA00022552"/>
    </source>
</evidence>
<feature type="region of interest" description="Disordered" evidence="15">
    <location>
        <begin position="761"/>
        <end position="780"/>
    </location>
</feature>
<dbReference type="EC" id="3.6.4.13" evidence="4"/>
<evidence type="ECO:0000256" key="1">
    <source>
        <dbReference type="ARBA" id="ARBA00003706"/>
    </source>
</evidence>
<protein>
    <recommendedName>
        <fullName evidence="4">RNA helicase</fullName>
        <ecNumber evidence="4">3.6.4.13</ecNumber>
    </recommendedName>
</protein>
<feature type="compositionally biased region" description="Basic and acidic residues" evidence="15">
    <location>
        <begin position="827"/>
        <end position="869"/>
    </location>
</feature>
<gene>
    <name evidence="19" type="ORF">B5807_06186</name>
</gene>
<evidence type="ECO:0000256" key="3">
    <source>
        <dbReference type="ARBA" id="ARBA00010379"/>
    </source>
</evidence>
<evidence type="ECO:0000256" key="15">
    <source>
        <dbReference type="SAM" id="MobiDB-lite"/>
    </source>
</evidence>
<name>A0A1Y2M0P5_EPING</name>
<dbReference type="FunCoup" id="A0A1Y2M0P5">
    <property type="interactions" value="1023"/>
</dbReference>
<comment type="subcellular location">
    <subcellularLocation>
        <location evidence="2">Nucleus</location>
        <location evidence="2">Nucleolus</location>
    </subcellularLocation>
</comment>
<evidence type="ECO:0000259" key="17">
    <source>
        <dbReference type="PROSITE" id="PS51194"/>
    </source>
</evidence>
<evidence type="ECO:0000256" key="9">
    <source>
        <dbReference type="ARBA" id="ARBA00022806"/>
    </source>
</evidence>
<sequence length="896" mass="98614">MAPRAASPALSENEFDIFDNLAGSDTEEQGNSLGLGADLGINLDVGSDGGSDDEAFIAARQAASNRKAANVKGTGKKGGGFSAMGLNALLLKAIAQKGFKMATPIQRKAIPLLLQGEDVVGMARTGSGKTAAFVIPMIEKLKTHSAKVGARGIIMSPSRELALQTLKVVKEFGRGTDLRTILLVGGDSLEEQFSSMTTNPDIIIATPGRFLHLKVEMGLDLSSVRYICFDEADRLFEMGFASQLAEILHALPTSRQTLLFSATLPKSLVEFARAGLQDPKLIRLDAESKISPDLKSAYFTIKSGDRDGALLYLLEQVIKVPTGETDAAKARKEEGSLSVGAKRKRKQFTAKDAAAAESTIIFAATKHRVEYLSELLKSLGYPVSYLYGNLDQTARKAHVEEFRSGLTRILVVTDVAARGVDMPHINHVINYDFPSQPKICVHRVGRTARAGRKGWAYSLCRHVDLPYLLDLQLFLGQRLLVGRSNEDANFAEDFVVGSLAPYQLEQSVEVVNKQLADDEDLALLQSVADKGERQYQRTRNQASAPSVHRTKELIANPHFSDTHILFKDEVHDALQEKEKMLARIQGFRPAETVFEIGRRGAQSETAEIMRRRRIQVERQQEKQRVNAQASNAPVTSLAAPGASEKMDDSEDGDDGDDDAPADTGGYDSDSDDLEVSVSMPSSNKPKNDDFREGEFFMSYLPKENYAEEKAYGVSGGDAGNNFVSAARAAEMSLVNDEIQGFADASKARMRWDKKSKKYVARANDEDGSKGAKMIRGESGQKIAASFRSGRFDDWRKANKVGRMPRVGEQEAPGRGPGKTEHYKHKQEKAPKEADRYRDDYEVQKKRVQEAKEKRVGKFKDGTGKSELKDVNAVQKQRKIAEQKQKKNARPSKKRKF</sequence>
<evidence type="ECO:0000256" key="11">
    <source>
        <dbReference type="ARBA" id="ARBA00022884"/>
    </source>
</evidence>
<evidence type="ECO:0000313" key="20">
    <source>
        <dbReference type="Proteomes" id="UP000193240"/>
    </source>
</evidence>
<evidence type="ECO:0000259" key="16">
    <source>
        <dbReference type="PROSITE" id="PS51192"/>
    </source>
</evidence>
<keyword evidence="8" id="KW-0378">Hydrolase</keyword>
<dbReference type="InterPro" id="IPR033517">
    <property type="entry name" value="DDX54/DBP10_DEAD-box_helicase"/>
</dbReference>
<feature type="region of interest" description="Disordered" evidence="15">
    <location>
        <begin position="793"/>
        <end position="896"/>
    </location>
</feature>
<accession>A0A1Y2M0P5</accession>
<evidence type="ECO:0000256" key="5">
    <source>
        <dbReference type="ARBA" id="ARBA00022517"/>
    </source>
</evidence>
<dbReference type="PROSITE" id="PS51194">
    <property type="entry name" value="HELICASE_CTER"/>
    <property type="match status" value="1"/>
</dbReference>
<keyword evidence="9" id="KW-0347">Helicase</keyword>
<keyword evidence="5" id="KW-0690">Ribosome biogenesis</keyword>
<organism evidence="19 20">
    <name type="scientific">Epicoccum nigrum</name>
    <name type="common">Soil fungus</name>
    <name type="synonym">Epicoccum purpurascens</name>
    <dbReference type="NCBI Taxonomy" id="105696"/>
    <lineage>
        <taxon>Eukaryota</taxon>
        <taxon>Fungi</taxon>
        <taxon>Dikarya</taxon>
        <taxon>Ascomycota</taxon>
        <taxon>Pezizomycotina</taxon>
        <taxon>Dothideomycetes</taxon>
        <taxon>Pleosporomycetidae</taxon>
        <taxon>Pleosporales</taxon>
        <taxon>Pleosporineae</taxon>
        <taxon>Didymellaceae</taxon>
        <taxon>Epicoccum</taxon>
    </lineage>
</organism>
<dbReference type="SMART" id="SM00487">
    <property type="entry name" value="DEXDc"/>
    <property type="match status" value="1"/>
</dbReference>
<dbReference type="Proteomes" id="UP000193240">
    <property type="component" value="Unassembled WGS sequence"/>
</dbReference>
<dbReference type="InterPro" id="IPR014001">
    <property type="entry name" value="Helicase_ATP-bd"/>
</dbReference>
<dbReference type="PANTHER" id="PTHR47959:SF8">
    <property type="entry name" value="RNA HELICASE"/>
    <property type="match status" value="1"/>
</dbReference>
<dbReference type="InterPro" id="IPR011545">
    <property type="entry name" value="DEAD/DEAH_box_helicase_dom"/>
</dbReference>
<dbReference type="InterPro" id="IPR014014">
    <property type="entry name" value="RNA_helicase_DEAD_Q_motif"/>
</dbReference>
<dbReference type="GO" id="GO:0005730">
    <property type="term" value="C:nucleolus"/>
    <property type="evidence" value="ECO:0007669"/>
    <property type="project" value="UniProtKB-SubCell"/>
</dbReference>
<keyword evidence="11" id="KW-0694">RNA-binding</keyword>
<dbReference type="CDD" id="cd17959">
    <property type="entry name" value="DEADc_DDX54"/>
    <property type="match status" value="1"/>
</dbReference>
<dbReference type="PROSITE" id="PS51195">
    <property type="entry name" value="Q_MOTIF"/>
    <property type="match status" value="1"/>
</dbReference>
<comment type="function">
    <text evidence="1">ATP-binding RNA helicase involved in the biogenesis of 60S ribosomal subunits and is required for the normal formation of 25S and 5.8S rRNAs.</text>
</comment>
<dbReference type="GO" id="GO:0006364">
    <property type="term" value="P:rRNA processing"/>
    <property type="evidence" value="ECO:0007669"/>
    <property type="project" value="UniProtKB-KW"/>
</dbReference>
<dbReference type="GO" id="GO:0003724">
    <property type="term" value="F:RNA helicase activity"/>
    <property type="evidence" value="ECO:0007669"/>
    <property type="project" value="UniProtKB-EC"/>
</dbReference>
<feature type="region of interest" description="Disordered" evidence="15">
    <location>
        <begin position="617"/>
        <end position="691"/>
    </location>
</feature>
<dbReference type="CDD" id="cd18787">
    <property type="entry name" value="SF2_C_DEAD"/>
    <property type="match status" value="1"/>
</dbReference>
<evidence type="ECO:0000256" key="8">
    <source>
        <dbReference type="ARBA" id="ARBA00022801"/>
    </source>
</evidence>
<dbReference type="AlphaFoldDB" id="A0A1Y2M0P5"/>
<feature type="short sequence motif" description="Q motif" evidence="14">
    <location>
        <begin position="79"/>
        <end position="107"/>
    </location>
</feature>
<dbReference type="SUPFAM" id="SSF52540">
    <property type="entry name" value="P-loop containing nucleoside triphosphate hydrolases"/>
    <property type="match status" value="2"/>
</dbReference>
<dbReference type="PANTHER" id="PTHR47959">
    <property type="entry name" value="ATP-DEPENDENT RNA HELICASE RHLE-RELATED"/>
    <property type="match status" value="1"/>
</dbReference>
<feature type="compositionally biased region" description="Basic residues" evidence="15">
    <location>
        <begin position="885"/>
        <end position="896"/>
    </location>
</feature>
<dbReference type="Gene3D" id="3.40.50.300">
    <property type="entry name" value="P-loop containing nucleotide triphosphate hydrolases"/>
    <property type="match status" value="2"/>
</dbReference>
<dbReference type="Pfam" id="PF08147">
    <property type="entry name" value="DBP10CT"/>
    <property type="match status" value="1"/>
</dbReference>
<feature type="domain" description="DEAD-box RNA helicase Q" evidence="18">
    <location>
        <begin position="79"/>
        <end position="107"/>
    </location>
</feature>
<dbReference type="GO" id="GO:0016887">
    <property type="term" value="F:ATP hydrolysis activity"/>
    <property type="evidence" value="ECO:0007669"/>
    <property type="project" value="RHEA"/>
</dbReference>
<evidence type="ECO:0000256" key="12">
    <source>
        <dbReference type="ARBA" id="ARBA00023242"/>
    </source>
</evidence>
<evidence type="ECO:0000313" key="19">
    <source>
        <dbReference type="EMBL" id="OSS49725.1"/>
    </source>
</evidence>
<feature type="domain" description="Helicase ATP-binding" evidence="16">
    <location>
        <begin position="110"/>
        <end position="282"/>
    </location>
</feature>
<dbReference type="PROSITE" id="PS51192">
    <property type="entry name" value="HELICASE_ATP_BIND_1"/>
    <property type="match status" value="1"/>
</dbReference>
<evidence type="ECO:0000259" key="18">
    <source>
        <dbReference type="PROSITE" id="PS51195"/>
    </source>
</evidence>
<evidence type="ECO:0000256" key="7">
    <source>
        <dbReference type="ARBA" id="ARBA00022741"/>
    </source>
</evidence>
<dbReference type="Pfam" id="PF00271">
    <property type="entry name" value="Helicase_C"/>
    <property type="match status" value="1"/>
</dbReference>
<dbReference type="SMART" id="SM00490">
    <property type="entry name" value="HELICc"/>
    <property type="match status" value="1"/>
</dbReference>
<dbReference type="STRING" id="105696.A0A1Y2M0P5"/>
<comment type="catalytic activity">
    <reaction evidence="13">
        <text>ATP + H2O = ADP + phosphate + H(+)</text>
        <dbReference type="Rhea" id="RHEA:13065"/>
        <dbReference type="ChEBI" id="CHEBI:15377"/>
        <dbReference type="ChEBI" id="CHEBI:15378"/>
        <dbReference type="ChEBI" id="CHEBI:30616"/>
        <dbReference type="ChEBI" id="CHEBI:43474"/>
        <dbReference type="ChEBI" id="CHEBI:456216"/>
        <dbReference type="EC" id="3.6.4.13"/>
    </reaction>
</comment>
<feature type="compositionally biased region" description="Acidic residues" evidence="15">
    <location>
        <begin position="647"/>
        <end position="660"/>
    </location>
</feature>
<evidence type="ECO:0000256" key="14">
    <source>
        <dbReference type="PROSITE-ProRule" id="PRU00552"/>
    </source>
</evidence>
<dbReference type="InterPro" id="IPR001650">
    <property type="entry name" value="Helicase_C-like"/>
</dbReference>
<dbReference type="GO" id="GO:0005829">
    <property type="term" value="C:cytosol"/>
    <property type="evidence" value="ECO:0007669"/>
    <property type="project" value="TreeGrafter"/>
</dbReference>
<dbReference type="GO" id="GO:0003723">
    <property type="term" value="F:RNA binding"/>
    <property type="evidence" value="ECO:0007669"/>
    <property type="project" value="UniProtKB-KW"/>
</dbReference>
<keyword evidence="10" id="KW-0067">ATP-binding</keyword>
<keyword evidence="6" id="KW-0698">rRNA processing</keyword>
<evidence type="ECO:0000256" key="10">
    <source>
        <dbReference type="ARBA" id="ARBA00022840"/>
    </source>
</evidence>
<evidence type="ECO:0000256" key="4">
    <source>
        <dbReference type="ARBA" id="ARBA00012552"/>
    </source>
</evidence>
<evidence type="ECO:0000256" key="2">
    <source>
        <dbReference type="ARBA" id="ARBA00004604"/>
    </source>
</evidence>
<dbReference type="Pfam" id="PF00270">
    <property type="entry name" value="DEAD"/>
    <property type="match status" value="1"/>
</dbReference>
<feature type="domain" description="Helicase C-terminal" evidence="17">
    <location>
        <begin position="347"/>
        <end position="519"/>
    </location>
</feature>
<dbReference type="OMA" id="EDQFGMM"/>
<dbReference type="InParanoid" id="A0A1Y2M0P5"/>
<dbReference type="InterPro" id="IPR027417">
    <property type="entry name" value="P-loop_NTPase"/>
</dbReference>
<dbReference type="GO" id="GO:0005524">
    <property type="term" value="F:ATP binding"/>
    <property type="evidence" value="ECO:0007669"/>
    <property type="project" value="UniProtKB-KW"/>
</dbReference>
<dbReference type="SMART" id="SM01123">
    <property type="entry name" value="DBP10CT"/>
    <property type="match status" value="1"/>
</dbReference>
<dbReference type="InterPro" id="IPR050079">
    <property type="entry name" value="DEAD_box_RNA_helicase"/>
</dbReference>
<dbReference type="FunFam" id="3.40.50.300:FF:000865">
    <property type="entry name" value="ATP-dependent RNA helicase DDX54"/>
    <property type="match status" value="1"/>
</dbReference>
<proteinExistence type="inferred from homology"/>